<feature type="compositionally biased region" description="Low complexity" evidence="1">
    <location>
        <begin position="205"/>
        <end position="216"/>
    </location>
</feature>
<dbReference type="InterPro" id="IPR013103">
    <property type="entry name" value="RVT_2"/>
</dbReference>
<evidence type="ECO:0000256" key="1">
    <source>
        <dbReference type="SAM" id="MobiDB-lite"/>
    </source>
</evidence>
<keyword evidence="4" id="KW-1185">Reference proteome</keyword>
<feature type="domain" description="Reverse transcriptase Ty1/copia-type" evidence="2">
    <location>
        <begin position="258"/>
        <end position="502"/>
    </location>
</feature>
<evidence type="ECO:0000313" key="4">
    <source>
        <dbReference type="Proteomes" id="UP000815677"/>
    </source>
</evidence>
<accession>A0ABQ0L1Y8</accession>
<sequence>MSLAYLALQQLRAVPRSRRVSTSLGLNNPRIIIGQSPTIQTNEPTRRREGLNTASCAKSNASGENRGLTPANRVWRGNDRVVLQEGSPEREHLIQIELAFSSQLIYVSPLSHTCGGWRPLGLTFGTSAANVGGYGARRIEKTHAPILSPEKQADPPVPAVDVAPPAPNPPSFEPRRSGHTHNPSRAMRDAQATETAEAEARARGEAWATSHTATTRAAAASTIPPVILVPQSFREAMLHPEIWMEPMQKEYASLVGREVWLLVDPPAGANIVDSKWVYAVKYDAMGVIIKWKARLVAKGFQQIAGVDFFETYAGVVRYESLRMLWAICVNEPGWVMWAMDVVSAYLNSEMKETVYMGQPEGFVVPGQEGKVCLMLKSLYSFMQSGRNWAEHLNSSLGALGWIRSCADPAIRMRKSDTGKSVIGVYTDDIDGISSGPSAATEAQDGIKATYDVTEVPRTATSLGMTIEYDKANGIISISSRPYLERVLQRYGMLDCNAKSTPLPVGVPIVTSKEPLTPDERRFMADKPYREAVGSILHATNTTRPDIAFAIGRLAACVDNPSIGEASSMYLRT</sequence>
<reference evidence="3" key="1">
    <citation type="submission" date="2014-09" db="EMBL/GenBank/DDBJ databases">
        <title>Genome sequence of the luminous mushroom Mycena chlorophos for searching fungal bioluminescence genes.</title>
        <authorList>
            <person name="Tanaka Y."/>
            <person name="Kasuga D."/>
            <person name="Oba Y."/>
            <person name="Hase S."/>
            <person name="Sato K."/>
            <person name="Oba Y."/>
            <person name="Sakakibara Y."/>
        </authorList>
    </citation>
    <scope>NUCLEOTIDE SEQUENCE</scope>
</reference>
<evidence type="ECO:0000313" key="3">
    <source>
        <dbReference type="EMBL" id="GAT45178.1"/>
    </source>
</evidence>
<dbReference type="Pfam" id="PF07727">
    <property type="entry name" value="RVT_2"/>
    <property type="match status" value="1"/>
</dbReference>
<evidence type="ECO:0000259" key="2">
    <source>
        <dbReference type="Pfam" id="PF07727"/>
    </source>
</evidence>
<dbReference type="EMBL" id="DF840908">
    <property type="protein sequence ID" value="GAT45178.1"/>
    <property type="molecule type" value="Genomic_DNA"/>
</dbReference>
<protein>
    <recommendedName>
        <fullName evidence="2">Reverse transcriptase Ty1/copia-type domain-containing protein</fullName>
    </recommendedName>
</protein>
<feature type="region of interest" description="Disordered" evidence="1">
    <location>
        <begin position="148"/>
        <end position="216"/>
    </location>
</feature>
<name>A0ABQ0L1Y8_MYCCL</name>
<dbReference type="Proteomes" id="UP000815677">
    <property type="component" value="Unassembled WGS sequence"/>
</dbReference>
<proteinExistence type="predicted"/>
<organism evidence="3 4">
    <name type="scientific">Mycena chlorophos</name>
    <name type="common">Agaric fungus</name>
    <name type="synonym">Agaricus chlorophos</name>
    <dbReference type="NCBI Taxonomy" id="658473"/>
    <lineage>
        <taxon>Eukaryota</taxon>
        <taxon>Fungi</taxon>
        <taxon>Dikarya</taxon>
        <taxon>Basidiomycota</taxon>
        <taxon>Agaricomycotina</taxon>
        <taxon>Agaricomycetes</taxon>
        <taxon>Agaricomycetidae</taxon>
        <taxon>Agaricales</taxon>
        <taxon>Marasmiineae</taxon>
        <taxon>Mycenaceae</taxon>
        <taxon>Mycena</taxon>
    </lineage>
</organism>
<gene>
    <name evidence="3" type="ORF">MCHLO_02768</name>
</gene>